<feature type="compositionally biased region" description="Pro residues" evidence="14">
    <location>
        <begin position="87"/>
        <end position="96"/>
    </location>
</feature>
<keyword evidence="5 15" id="KW-0812">Transmembrane</keyword>
<dbReference type="GO" id="GO:0008076">
    <property type="term" value="C:voltage-gated potassium channel complex"/>
    <property type="evidence" value="ECO:0007669"/>
    <property type="project" value="TreeGrafter"/>
</dbReference>
<evidence type="ECO:0000256" key="10">
    <source>
        <dbReference type="ARBA" id="ARBA00023065"/>
    </source>
</evidence>
<keyword evidence="10" id="KW-0406">Ion transport</keyword>
<feature type="transmembrane region" description="Helical" evidence="15">
    <location>
        <begin position="294"/>
        <end position="319"/>
    </location>
</feature>
<feature type="region of interest" description="Disordered" evidence="14">
    <location>
        <begin position="60"/>
        <end position="96"/>
    </location>
</feature>
<evidence type="ECO:0000313" key="18">
    <source>
        <dbReference type="Proteomes" id="UP000694551"/>
    </source>
</evidence>
<dbReference type="GO" id="GO:0005249">
    <property type="term" value="F:voltage-gated potassium channel activity"/>
    <property type="evidence" value="ECO:0007669"/>
    <property type="project" value="InterPro"/>
</dbReference>
<evidence type="ECO:0000256" key="12">
    <source>
        <dbReference type="ARBA" id="ARBA00023303"/>
    </source>
</evidence>
<evidence type="ECO:0000256" key="2">
    <source>
        <dbReference type="ARBA" id="ARBA00022448"/>
    </source>
</evidence>
<keyword evidence="6" id="KW-0631">Potassium channel</keyword>
<dbReference type="InterPro" id="IPR003947">
    <property type="entry name" value="K_chnl_volt-dep_KCNQ2"/>
</dbReference>
<feature type="transmembrane region" description="Helical" evidence="15">
    <location>
        <begin position="265"/>
        <end position="282"/>
    </location>
</feature>
<evidence type="ECO:0000313" key="17">
    <source>
        <dbReference type="Ensembl" id="ENSSOCP00000004213.1"/>
    </source>
</evidence>
<evidence type="ECO:0000256" key="5">
    <source>
        <dbReference type="ARBA" id="ARBA00022692"/>
    </source>
</evidence>
<dbReference type="SUPFAM" id="SSF81324">
    <property type="entry name" value="Voltage-gated potassium channels"/>
    <property type="match status" value="1"/>
</dbReference>
<keyword evidence="3" id="KW-1003">Cell membrane</keyword>
<reference evidence="17" key="2">
    <citation type="submission" date="2025-09" db="UniProtKB">
        <authorList>
            <consortium name="Ensembl"/>
        </authorList>
    </citation>
    <scope>IDENTIFICATION</scope>
</reference>
<accession>A0A8D0KRG2</accession>
<protein>
    <submittedName>
        <fullName evidence="17">Potassium voltage-gated channel subfamily Q member 4</fullName>
    </submittedName>
</protein>
<keyword evidence="11 15" id="KW-0472">Membrane</keyword>
<sequence>MEGSHPGHSGRCCLHWASQCYRQPWADGFWAQPCAAPTGSCFWAPESLCATFEGQTVSPVAEPRPWRSQLGGQAGSRGQHRKLGSPRPAPTPAPTPSPSRFLLVFSCLVLSVFSTIQEHQKLANQCLFILEFVMIVVFGMEYIIRVWAAGCCCRYRGWRGRFRFARKPFCVIDFIVFIASVAVIAAGTQGNIFATSALRSMRFLQILRMVRMDRRGGTWKLLGSVVYAHSKELITAWYIGFLVLIFASFLVYLAEKDANAQFTTYADSLWWGTVTLTTIGYGDKTPQTWLGRMLAAGFALLGISFFALPAGILGSGFALKVQEQHRQKHFEKRRTPAANLIQAAWRLYSTDDSRVYLTATWCYYDSLLPSFR</sequence>
<feature type="transmembrane region" description="Helical" evidence="15">
    <location>
        <begin position="169"/>
        <end position="194"/>
    </location>
</feature>
<dbReference type="Gene3D" id="1.10.287.70">
    <property type="match status" value="1"/>
</dbReference>
<evidence type="ECO:0000256" key="9">
    <source>
        <dbReference type="ARBA" id="ARBA00022989"/>
    </source>
</evidence>
<evidence type="ECO:0000256" key="8">
    <source>
        <dbReference type="ARBA" id="ARBA00022958"/>
    </source>
</evidence>
<evidence type="ECO:0000256" key="15">
    <source>
        <dbReference type="SAM" id="Phobius"/>
    </source>
</evidence>
<evidence type="ECO:0000256" key="13">
    <source>
        <dbReference type="ARBA" id="ARBA00034430"/>
    </source>
</evidence>
<keyword evidence="7" id="KW-0851">Voltage-gated channel</keyword>
<evidence type="ECO:0000256" key="3">
    <source>
        <dbReference type="ARBA" id="ARBA00022475"/>
    </source>
</evidence>
<reference evidence="17" key="1">
    <citation type="submission" date="2025-08" db="UniProtKB">
        <authorList>
            <consortium name="Ensembl"/>
        </authorList>
    </citation>
    <scope>IDENTIFICATION</scope>
</reference>
<feature type="domain" description="Ion transport" evidence="16">
    <location>
        <begin position="101"/>
        <end position="323"/>
    </location>
</feature>
<keyword evidence="8" id="KW-0630">Potassium</keyword>
<keyword evidence="18" id="KW-1185">Reference proteome</keyword>
<evidence type="ECO:0000256" key="11">
    <source>
        <dbReference type="ARBA" id="ARBA00023136"/>
    </source>
</evidence>
<dbReference type="Ensembl" id="ENSSOCT00000004329.1">
    <property type="protein sequence ID" value="ENSSOCP00000004213.1"/>
    <property type="gene ID" value="ENSSOCG00000003220.1"/>
</dbReference>
<dbReference type="PRINTS" id="PR00169">
    <property type="entry name" value="KCHANNEL"/>
</dbReference>
<dbReference type="AlphaFoldDB" id="A0A8D0KRG2"/>
<comment type="subcellular location">
    <subcellularLocation>
        <location evidence="1">Cell membrane</location>
        <topology evidence="1">Multi-pass membrane protein</topology>
    </subcellularLocation>
</comment>
<keyword evidence="9 15" id="KW-1133">Transmembrane helix</keyword>
<dbReference type="InterPro" id="IPR003937">
    <property type="entry name" value="K_chnl_volt-dep_KCNQ"/>
</dbReference>
<dbReference type="PRINTS" id="PR01459">
    <property type="entry name" value="KCNQCHANNEL"/>
</dbReference>
<keyword evidence="4" id="KW-0633">Potassium transport</keyword>
<feature type="transmembrane region" description="Helical" evidence="15">
    <location>
        <begin position="234"/>
        <end position="253"/>
    </location>
</feature>
<dbReference type="PANTHER" id="PTHR47735">
    <property type="entry name" value="POTASSIUM VOLTAGE-GATED CHANNEL SUBFAMILY KQT MEMBER 4"/>
    <property type="match status" value="1"/>
</dbReference>
<feature type="transmembrane region" description="Helical" evidence="15">
    <location>
        <begin position="128"/>
        <end position="148"/>
    </location>
</feature>
<dbReference type="Pfam" id="PF00520">
    <property type="entry name" value="Ion_trans"/>
    <property type="match status" value="1"/>
</dbReference>
<name>A0A8D0KRG2_STROC</name>
<evidence type="ECO:0000256" key="7">
    <source>
        <dbReference type="ARBA" id="ARBA00022882"/>
    </source>
</evidence>
<keyword evidence="12" id="KW-0407">Ion channel</keyword>
<dbReference type="Proteomes" id="UP000694551">
    <property type="component" value="Unplaced"/>
</dbReference>
<organism evidence="17 18">
    <name type="scientific">Strix occidentalis caurina</name>
    <name type="common">northern spotted owl</name>
    <dbReference type="NCBI Taxonomy" id="311401"/>
    <lineage>
        <taxon>Eukaryota</taxon>
        <taxon>Metazoa</taxon>
        <taxon>Chordata</taxon>
        <taxon>Craniata</taxon>
        <taxon>Vertebrata</taxon>
        <taxon>Euteleostomi</taxon>
        <taxon>Archelosauria</taxon>
        <taxon>Archosauria</taxon>
        <taxon>Dinosauria</taxon>
        <taxon>Saurischia</taxon>
        <taxon>Theropoda</taxon>
        <taxon>Coelurosauria</taxon>
        <taxon>Aves</taxon>
        <taxon>Neognathae</taxon>
        <taxon>Neoaves</taxon>
        <taxon>Telluraves</taxon>
        <taxon>Strigiformes</taxon>
        <taxon>Strigidae</taxon>
        <taxon>Strix</taxon>
    </lineage>
</organism>
<evidence type="ECO:0000256" key="6">
    <source>
        <dbReference type="ARBA" id="ARBA00022826"/>
    </source>
</evidence>
<comment type="catalytic activity">
    <reaction evidence="13">
        <text>K(+)(in) = K(+)(out)</text>
        <dbReference type="Rhea" id="RHEA:29463"/>
        <dbReference type="ChEBI" id="CHEBI:29103"/>
    </reaction>
</comment>
<dbReference type="InterPro" id="IPR005821">
    <property type="entry name" value="Ion_trans_dom"/>
</dbReference>
<evidence type="ECO:0000256" key="14">
    <source>
        <dbReference type="SAM" id="MobiDB-lite"/>
    </source>
</evidence>
<dbReference type="Gene3D" id="6.10.140.1910">
    <property type="match status" value="1"/>
</dbReference>
<dbReference type="PANTHER" id="PTHR47735:SF7">
    <property type="entry name" value="POTASSIUM VOLTAGE-GATED CHANNEL SUBFAMILY KQT MEMBER 4"/>
    <property type="match status" value="1"/>
</dbReference>
<dbReference type="PRINTS" id="PR01461">
    <property type="entry name" value="KCNQ2CHANNEL"/>
</dbReference>
<proteinExistence type="predicted"/>
<keyword evidence="2" id="KW-0813">Transport</keyword>
<evidence type="ECO:0000256" key="1">
    <source>
        <dbReference type="ARBA" id="ARBA00004651"/>
    </source>
</evidence>
<evidence type="ECO:0000256" key="4">
    <source>
        <dbReference type="ARBA" id="ARBA00022538"/>
    </source>
</evidence>
<dbReference type="FunFam" id="1.20.120.350:FF:000017">
    <property type="entry name" value="potassium voltage-gated channel subfamily KQT member 1"/>
    <property type="match status" value="1"/>
</dbReference>
<evidence type="ECO:0000259" key="16">
    <source>
        <dbReference type="Pfam" id="PF00520"/>
    </source>
</evidence>
<dbReference type="FunFam" id="1.10.287.70:FF:000016">
    <property type="entry name" value="Putative potassium voltage-gated channel subfamily KQT member 2"/>
    <property type="match status" value="1"/>
</dbReference>